<dbReference type="Proteomes" id="UP001519924">
    <property type="component" value="Unassembled WGS sequence"/>
</dbReference>
<dbReference type="InterPro" id="IPR002347">
    <property type="entry name" value="SDR_fam"/>
</dbReference>
<dbReference type="PANTHER" id="PTHR44252:SF3">
    <property type="entry name" value="D-ERYTHRULOSE REDUCTASE-RELATED"/>
    <property type="match status" value="1"/>
</dbReference>
<reference evidence="4 5" key="1">
    <citation type="submission" date="2021-08" db="EMBL/GenBank/DDBJ databases">
        <title>Caldovatus sediminis gen. nov., sp. nov., a moderately thermophilic bacterium isolated from a hot spring.</title>
        <authorList>
            <person name="Hu C.-J."/>
            <person name="Li W.-J."/>
            <person name="Xian W.-D."/>
        </authorList>
    </citation>
    <scope>NUCLEOTIDE SEQUENCE [LARGE SCALE GENOMIC DNA]</scope>
    <source>
        <strain evidence="4 5">SYSU G05006</strain>
    </source>
</reference>
<sequence length="254" mass="26582">MAAEIGVSFRLDGQRALVTGASKGIGRAAAIAMAEAGAEVVLAARSAEALEALAAELRGRGLAARALPLDVTDAAAMREAIARAGPFDALFNNAGGNRPQPFLEVDEATFDWMFALNVRAAFMVSQAVARGMVAAGRRGAIVHMTSQMGHVGGRDRTVYCGTKHALEGMTKAMALELAPHGIRVNAVAPTFILTELTRDWAEDPAWRAEILPRIPLGRLGMPRDVAGAVVFLCSPAAAMITGHSLLVDGGWTAQ</sequence>
<dbReference type="Gene3D" id="3.40.50.720">
    <property type="entry name" value="NAD(P)-binding Rossmann-like Domain"/>
    <property type="match status" value="1"/>
</dbReference>
<gene>
    <name evidence="4" type="ORF">K1J50_08270</name>
</gene>
<comment type="caution">
    <text evidence="4">The sequence shown here is derived from an EMBL/GenBank/DDBJ whole genome shotgun (WGS) entry which is preliminary data.</text>
</comment>
<organism evidence="4 5">
    <name type="scientific">Caldovatus aquaticus</name>
    <dbReference type="NCBI Taxonomy" id="2865671"/>
    <lineage>
        <taxon>Bacteria</taxon>
        <taxon>Pseudomonadati</taxon>
        <taxon>Pseudomonadota</taxon>
        <taxon>Alphaproteobacteria</taxon>
        <taxon>Acetobacterales</taxon>
        <taxon>Roseomonadaceae</taxon>
        <taxon>Caldovatus</taxon>
    </lineage>
</organism>
<dbReference type="SUPFAM" id="SSF51735">
    <property type="entry name" value="NAD(P)-binding Rossmann-fold domains"/>
    <property type="match status" value="1"/>
</dbReference>
<protein>
    <submittedName>
        <fullName evidence="4">SDR family oxidoreductase</fullName>
    </submittedName>
</protein>
<keyword evidence="5" id="KW-1185">Reference proteome</keyword>
<dbReference type="PROSITE" id="PS00061">
    <property type="entry name" value="ADH_SHORT"/>
    <property type="match status" value="1"/>
</dbReference>
<comment type="similarity">
    <text evidence="1">Belongs to the short-chain dehydrogenases/reductases (SDR) family.</text>
</comment>
<evidence type="ECO:0000256" key="3">
    <source>
        <dbReference type="ARBA" id="ARBA00022857"/>
    </source>
</evidence>
<dbReference type="InterPro" id="IPR020904">
    <property type="entry name" value="Sc_DH/Rdtase_CS"/>
</dbReference>
<evidence type="ECO:0000256" key="2">
    <source>
        <dbReference type="ARBA" id="ARBA00011881"/>
    </source>
</evidence>
<proteinExistence type="inferred from homology"/>
<dbReference type="RefSeq" id="WP_220117234.1">
    <property type="nucleotide sequence ID" value="NZ_JAHZUY010000015.1"/>
</dbReference>
<evidence type="ECO:0000256" key="1">
    <source>
        <dbReference type="ARBA" id="ARBA00006484"/>
    </source>
</evidence>
<dbReference type="PRINTS" id="PR00080">
    <property type="entry name" value="SDRFAMILY"/>
</dbReference>
<dbReference type="PANTHER" id="PTHR44252">
    <property type="entry name" value="D-ERYTHRULOSE REDUCTASE"/>
    <property type="match status" value="1"/>
</dbReference>
<accession>A0ABS7F1H6</accession>
<dbReference type="NCBIfam" id="NF005559">
    <property type="entry name" value="PRK07231.1"/>
    <property type="match status" value="1"/>
</dbReference>
<name>A0ABS7F1H6_9PROT</name>
<dbReference type="InterPro" id="IPR051737">
    <property type="entry name" value="L-xylulose/Carbonyl_redctase"/>
</dbReference>
<dbReference type="InterPro" id="IPR036291">
    <property type="entry name" value="NAD(P)-bd_dom_sf"/>
</dbReference>
<evidence type="ECO:0000313" key="4">
    <source>
        <dbReference type="EMBL" id="MBW8269480.1"/>
    </source>
</evidence>
<evidence type="ECO:0000313" key="5">
    <source>
        <dbReference type="Proteomes" id="UP001519924"/>
    </source>
</evidence>
<dbReference type="Pfam" id="PF13561">
    <property type="entry name" value="adh_short_C2"/>
    <property type="match status" value="1"/>
</dbReference>
<dbReference type="EMBL" id="JAHZUY010000015">
    <property type="protein sequence ID" value="MBW8269480.1"/>
    <property type="molecule type" value="Genomic_DNA"/>
</dbReference>
<comment type="subunit">
    <text evidence="2">Homotetramer.</text>
</comment>
<keyword evidence="3" id="KW-0521">NADP</keyword>
<dbReference type="PRINTS" id="PR00081">
    <property type="entry name" value="GDHRDH"/>
</dbReference>